<dbReference type="EMBL" id="OU015569">
    <property type="protein sequence ID" value="CAG5098951.1"/>
    <property type="molecule type" value="Genomic_DNA"/>
</dbReference>
<keyword evidence="4 7" id="KW-0812">Transmembrane</keyword>
<dbReference type="Proteomes" id="UP001158576">
    <property type="component" value="Chromosome XSR"/>
</dbReference>
<evidence type="ECO:0000256" key="7">
    <source>
        <dbReference type="SAM" id="Phobius"/>
    </source>
</evidence>
<comment type="similarity">
    <text evidence="2">Belongs to the G-protein coupled receptor 2 family.</text>
</comment>
<dbReference type="InterPro" id="IPR000832">
    <property type="entry name" value="GPCR_2_secretin-like"/>
</dbReference>
<evidence type="ECO:0000259" key="8">
    <source>
        <dbReference type="PROSITE" id="PS50227"/>
    </source>
</evidence>
<proteinExistence type="inferred from homology"/>
<sequence>MDKRPVLASNIPDSCPTIYESGFCFKSINANLFQEVPCESFSGSLQLTSRQCTSSGNWEDMESFVNRSLLPDCFTFDEASLSADYDLGIELQSEESQAEISIILPLMLSISLCSLLATAIALVLMRSFLNIESPRVFVHFNLLIAFFFRSAVLLLGYFILARTKTRAHTWDGKMLGEEVLPLTYDTIRSICLPIQQEIVDQQYIERFFIGRDFQ</sequence>
<dbReference type="Gene3D" id="4.10.1240.10">
    <property type="entry name" value="GPCR, family 2, extracellular hormone receptor domain"/>
    <property type="match status" value="1"/>
</dbReference>
<dbReference type="InterPro" id="IPR036445">
    <property type="entry name" value="GPCR_2_extracell_dom_sf"/>
</dbReference>
<keyword evidence="3" id="KW-1003">Cell membrane</keyword>
<evidence type="ECO:0000256" key="5">
    <source>
        <dbReference type="ARBA" id="ARBA00022989"/>
    </source>
</evidence>
<organism evidence="9 10">
    <name type="scientific">Oikopleura dioica</name>
    <name type="common">Tunicate</name>
    <dbReference type="NCBI Taxonomy" id="34765"/>
    <lineage>
        <taxon>Eukaryota</taxon>
        <taxon>Metazoa</taxon>
        <taxon>Chordata</taxon>
        <taxon>Tunicata</taxon>
        <taxon>Appendicularia</taxon>
        <taxon>Copelata</taxon>
        <taxon>Oikopleuridae</taxon>
        <taxon>Oikopleura</taxon>
    </lineage>
</organism>
<evidence type="ECO:0000256" key="3">
    <source>
        <dbReference type="ARBA" id="ARBA00022475"/>
    </source>
</evidence>
<evidence type="ECO:0000256" key="6">
    <source>
        <dbReference type="ARBA" id="ARBA00023136"/>
    </source>
</evidence>
<dbReference type="Gene3D" id="1.20.1070.10">
    <property type="entry name" value="Rhodopsin 7-helix transmembrane proteins"/>
    <property type="match status" value="1"/>
</dbReference>
<evidence type="ECO:0000256" key="1">
    <source>
        <dbReference type="ARBA" id="ARBA00004651"/>
    </source>
</evidence>
<keyword evidence="5 7" id="KW-1133">Transmembrane helix</keyword>
<evidence type="ECO:0000313" key="9">
    <source>
        <dbReference type="EMBL" id="CAG5098951.1"/>
    </source>
</evidence>
<dbReference type="InterPro" id="IPR001879">
    <property type="entry name" value="GPCR_2_extracellular_dom"/>
</dbReference>
<reference evidence="9 10" key="1">
    <citation type="submission" date="2021-04" db="EMBL/GenBank/DDBJ databases">
        <authorList>
            <person name="Bliznina A."/>
        </authorList>
    </citation>
    <scope>NUCLEOTIDE SEQUENCE [LARGE SCALE GENOMIC DNA]</scope>
</reference>
<keyword evidence="6 7" id="KW-0472">Membrane</keyword>
<feature type="transmembrane region" description="Helical" evidence="7">
    <location>
        <begin position="102"/>
        <end position="124"/>
    </location>
</feature>
<name>A0ABN7SME9_OIKDI</name>
<keyword evidence="10" id="KW-1185">Reference proteome</keyword>
<evidence type="ECO:0000256" key="4">
    <source>
        <dbReference type="ARBA" id="ARBA00022692"/>
    </source>
</evidence>
<evidence type="ECO:0000256" key="2">
    <source>
        <dbReference type="ARBA" id="ARBA00005314"/>
    </source>
</evidence>
<dbReference type="PANTHER" id="PTHR45620">
    <property type="entry name" value="PDF RECEPTOR-LIKE PROTEIN-RELATED"/>
    <property type="match status" value="1"/>
</dbReference>
<comment type="subcellular location">
    <subcellularLocation>
        <location evidence="1">Cell membrane</location>
        <topology evidence="1">Multi-pass membrane protein</topology>
    </subcellularLocation>
</comment>
<dbReference type="Pfam" id="PF00002">
    <property type="entry name" value="7tm_2"/>
    <property type="match status" value="1"/>
</dbReference>
<feature type="transmembrane region" description="Helical" evidence="7">
    <location>
        <begin position="136"/>
        <end position="160"/>
    </location>
</feature>
<gene>
    <name evidence="9" type="ORF">OKIOD_LOCUS7675</name>
</gene>
<protein>
    <submittedName>
        <fullName evidence="9">Oidioi.mRNA.OKI2018_I69.XSR.g16117.t1.cds</fullName>
    </submittedName>
</protein>
<dbReference type="SUPFAM" id="SSF111418">
    <property type="entry name" value="Hormone receptor domain"/>
    <property type="match status" value="1"/>
</dbReference>
<dbReference type="InterPro" id="IPR050332">
    <property type="entry name" value="GPCR_2"/>
</dbReference>
<dbReference type="PROSITE" id="PS50227">
    <property type="entry name" value="G_PROTEIN_RECEP_F2_3"/>
    <property type="match status" value="1"/>
</dbReference>
<feature type="domain" description="G-protein coupled receptors family 2 profile 1" evidence="8">
    <location>
        <begin position="1"/>
        <end position="77"/>
    </location>
</feature>
<accession>A0ABN7SME9</accession>
<evidence type="ECO:0000313" key="10">
    <source>
        <dbReference type="Proteomes" id="UP001158576"/>
    </source>
</evidence>